<protein>
    <submittedName>
        <fullName evidence="1">Uncharacterized protein</fullName>
    </submittedName>
</protein>
<comment type="caution">
    <text evidence="1">The sequence shown here is derived from an EMBL/GenBank/DDBJ whole genome shotgun (WGS) entry which is preliminary data.</text>
</comment>
<dbReference type="Proteomes" id="UP000033540">
    <property type="component" value="Unassembled WGS sequence"/>
</dbReference>
<evidence type="ECO:0000313" key="1">
    <source>
        <dbReference type="EMBL" id="KJK60980.1"/>
    </source>
</evidence>
<evidence type="ECO:0000313" key="2">
    <source>
        <dbReference type="Proteomes" id="UP000033540"/>
    </source>
</evidence>
<gene>
    <name evidence="1" type="ORF">P875_00042809</name>
</gene>
<proteinExistence type="predicted"/>
<name>A0A0F0HZT2_ASPPU</name>
<dbReference type="EMBL" id="JZEE01000699">
    <property type="protein sequence ID" value="KJK60980.1"/>
    <property type="molecule type" value="Genomic_DNA"/>
</dbReference>
<dbReference type="AlphaFoldDB" id="A0A0F0HZT2"/>
<sequence>MNDRLDALERRLQTLDPRLGGAMDTPASSGQVRDLERRVEELTARLETVMAQTGRLSGNTVYPMDHTRVGVSEYGRVGRVEAGRAAVTRRKGGGLTRIVFKQRFDRVPHVQITPERFRGPGTGKFENFWLYLYNDGHPCADQEAGVAAAPRRITENFIMNSDECGQSPHAQ</sequence>
<organism evidence="1 2">
    <name type="scientific">Aspergillus parasiticus (strain ATCC 56775 / NRRL 5862 / SRRC 143 / SU-1)</name>
    <dbReference type="NCBI Taxonomy" id="1403190"/>
    <lineage>
        <taxon>Eukaryota</taxon>
        <taxon>Fungi</taxon>
        <taxon>Dikarya</taxon>
        <taxon>Ascomycota</taxon>
        <taxon>Pezizomycotina</taxon>
        <taxon>Eurotiomycetes</taxon>
        <taxon>Eurotiomycetidae</taxon>
        <taxon>Eurotiales</taxon>
        <taxon>Aspergillaceae</taxon>
        <taxon>Aspergillus</taxon>
        <taxon>Aspergillus subgen. Circumdati</taxon>
    </lineage>
</organism>
<dbReference type="OrthoDB" id="4419531at2759"/>
<reference evidence="1 2" key="1">
    <citation type="submission" date="2015-02" db="EMBL/GenBank/DDBJ databases">
        <title>Draft genome sequence of Aspergillus parasiticus SU-1.</title>
        <authorList>
            <person name="Yu J."/>
            <person name="Fedorova N."/>
            <person name="Yin Y."/>
            <person name="Losada L."/>
            <person name="Zafar N."/>
            <person name="Taujale R."/>
            <person name="Ehrlich K.C."/>
            <person name="Bhatnagar D."/>
            <person name="Cleveland T.E."/>
            <person name="Bennett J.W."/>
            <person name="Nierman W.C."/>
        </authorList>
    </citation>
    <scope>NUCLEOTIDE SEQUENCE [LARGE SCALE GENOMIC DNA]</scope>
    <source>
        <strain evidence="2">ATCC 56775 / NRRL 5862 / SRRC 143 / SU-1</strain>
    </source>
</reference>
<accession>A0A0F0HZT2</accession>